<evidence type="ECO:0000313" key="2">
    <source>
        <dbReference type="Proteomes" id="UP000237000"/>
    </source>
</evidence>
<dbReference type="AlphaFoldDB" id="A0A2P5EX21"/>
<gene>
    <name evidence="1" type="ORF">TorRG33x02_141140</name>
</gene>
<proteinExistence type="predicted"/>
<organism evidence="1 2">
    <name type="scientific">Trema orientale</name>
    <name type="common">Charcoal tree</name>
    <name type="synonym">Celtis orientalis</name>
    <dbReference type="NCBI Taxonomy" id="63057"/>
    <lineage>
        <taxon>Eukaryota</taxon>
        <taxon>Viridiplantae</taxon>
        <taxon>Streptophyta</taxon>
        <taxon>Embryophyta</taxon>
        <taxon>Tracheophyta</taxon>
        <taxon>Spermatophyta</taxon>
        <taxon>Magnoliopsida</taxon>
        <taxon>eudicotyledons</taxon>
        <taxon>Gunneridae</taxon>
        <taxon>Pentapetalae</taxon>
        <taxon>rosids</taxon>
        <taxon>fabids</taxon>
        <taxon>Rosales</taxon>
        <taxon>Cannabaceae</taxon>
        <taxon>Trema</taxon>
    </lineage>
</organism>
<protein>
    <submittedName>
        <fullName evidence="1">Guanine nucleotide-binding protein, beta subunit</fullName>
    </submittedName>
</protein>
<keyword evidence="2" id="KW-1185">Reference proteome</keyword>
<dbReference type="EMBL" id="JXTC01000087">
    <property type="protein sequence ID" value="PON90082.1"/>
    <property type="molecule type" value="Genomic_DNA"/>
</dbReference>
<reference evidence="2" key="1">
    <citation type="submission" date="2016-06" db="EMBL/GenBank/DDBJ databases">
        <title>Parallel loss of symbiosis genes in relatives of nitrogen-fixing non-legume Parasponia.</title>
        <authorList>
            <person name="Van Velzen R."/>
            <person name="Holmer R."/>
            <person name="Bu F."/>
            <person name="Rutten L."/>
            <person name="Van Zeijl A."/>
            <person name="Liu W."/>
            <person name="Santuari L."/>
            <person name="Cao Q."/>
            <person name="Sharma T."/>
            <person name="Shen D."/>
            <person name="Roswanjaya Y."/>
            <person name="Wardhani T."/>
            <person name="Kalhor M.S."/>
            <person name="Jansen J."/>
            <person name="Van den Hoogen J."/>
            <person name="Gungor B."/>
            <person name="Hartog M."/>
            <person name="Hontelez J."/>
            <person name="Verver J."/>
            <person name="Yang W.-C."/>
            <person name="Schijlen E."/>
            <person name="Repin R."/>
            <person name="Schilthuizen M."/>
            <person name="Schranz E."/>
            <person name="Heidstra R."/>
            <person name="Miyata K."/>
            <person name="Fedorova E."/>
            <person name="Kohlen W."/>
            <person name="Bisseling T."/>
            <person name="Smit S."/>
            <person name="Geurts R."/>
        </authorList>
    </citation>
    <scope>NUCLEOTIDE SEQUENCE [LARGE SCALE GENOMIC DNA]</scope>
    <source>
        <strain evidence="2">cv. RG33-2</strain>
    </source>
</reference>
<sequence length="122" mass="13880">MGDIKHRYGGIDYLQGILDFHVCQGVLAAADNRKVKFWDVKSNRMLESVSIHILPVRPINPITIEWTFLAVSTQKGFLILANAETQQLTSEDIGYQTLHDDHGARPSVSTVWMNNRQSKKWT</sequence>
<dbReference type="InParanoid" id="A0A2P5EX21"/>
<dbReference type="Proteomes" id="UP000237000">
    <property type="component" value="Unassembled WGS sequence"/>
</dbReference>
<comment type="caution">
    <text evidence="1">The sequence shown here is derived from an EMBL/GenBank/DDBJ whole genome shotgun (WGS) entry which is preliminary data.</text>
</comment>
<name>A0A2P5EX21_TREOI</name>
<evidence type="ECO:0000313" key="1">
    <source>
        <dbReference type="EMBL" id="PON90082.1"/>
    </source>
</evidence>
<dbReference type="SUPFAM" id="SSF117289">
    <property type="entry name" value="Nucleoporin domain"/>
    <property type="match status" value="1"/>
</dbReference>
<accession>A0A2P5EX21</accession>